<dbReference type="PANTHER" id="PTHR10578:SF67">
    <property type="entry name" value="PEROXISOMAL (S)-2-HYDROXYACID OXIDASE GLO3"/>
    <property type="match status" value="1"/>
</dbReference>
<reference evidence="4" key="1">
    <citation type="submission" date="2019-10" db="EMBL/GenBank/DDBJ databases">
        <authorList>
            <person name="Zhang R."/>
            <person name="Pan Y."/>
            <person name="Wang J."/>
            <person name="Ma R."/>
            <person name="Yu S."/>
        </authorList>
    </citation>
    <scope>NUCLEOTIDE SEQUENCE</scope>
    <source>
        <strain evidence="4">LA-IB0</strain>
        <tissue evidence="4">Leaf</tissue>
    </source>
</reference>
<protein>
    <recommendedName>
        <fullName evidence="3">FMN hydroxy acid dehydrogenase domain-containing protein</fullName>
    </recommendedName>
</protein>
<accession>A0AAV6Y752</accession>
<dbReference type="InterPro" id="IPR000262">
    <property type="entry name" value="FMN-dep_DH"/>
</dbReference>
<evidence type="ECO:0000259" key="3">
    <source>
        <dbReference type="PROSITE" id="PS51349"/>
    </source>
</evidence>
<dbReference type="AlphaFoldDB" id="A0AAV6Y752"/>
<dbReference type="GO" id="GO:0016491">
    <property type="term" value="F:oxidoreductase activity"/>
    <property type="evidence" value="ECO:0007669"/>
    <property type="project" value="UniProtKB-KW"/>
</dbReference>
<name>A0AAV6Y752_9LAMI</name>
<dbReference type="PROSITE" id="PS51349">
    <property type="entry name" value="FMN_HYDROXY_ACID_DH_2"/>
    <property type="match status" value="1"/>
</dbReference>
<dbReference type="Pfam" id="PF01070">
    <property type="entry name" value="FMN_dh"/>
    <property type="match status" value="1"/>
</dbReference>
<dbReference type="SUPFAM" id="SSF51395">
    <property type="entry name" value="FMN-linked oxidoreductases"/>
    <property type="match status" value="1"/>
</dbReference>
<keyword evidence="2" id="KW-0560">Oxidoreductase</keyword>
<comment type="caution">
    <text evidence="4">The sequence shown here is derived from an EMBL/GenBank/DDBJ whole genome shotgun (WGS) entry which is preliminary data.</text>
</comment>
<evidence type="ECO:0000256" key="1">
    <source>
        <dbReference type="ARBA" id="ARBA00001917"/>
    </source>
</evidence>
<comment type="cofactor">
    <cofactor evidence="1">
        <name>FMN</name>
        <dbReference type="ChEBI" id="CHEBI:58210"/>
    </cofactor>
</comment>
<dbReference type="InterPro" id="IPR013785">
    <property type="entry name" value="Aldolase_TIM"/>
</dbReference>
<evidence type="ECO:0000256" key="2">
    <source>
        <dbReference type="ARBA" id="ARBA00023002"/>
    </source>
</evidence>
<sequence length="139" mass="15350">MFYIVLVGECLYCVWRTRLGLRHMEICGLLGLGDLEPSKNTPTIKVVLAVQGKIPVFFDGGVRRGTDIFKALALGAQAVMIGRPIIYGLAAMGEDGVRRVIDMLKNELELTMALSGCCTVKGICRSHVRTEHDRLECRL</sequence>
<dbReference type="Proteomes" id="UP000826271">
    <property type="component" value="Unassembled WGS sequence"/>
</dbReference>
<organism evidence="4 5">
    <name type="scientific">Buddleja alternifolia</name>
    <dbReference type="NCBI Taxonomy" id="168488"/>
    <lineage>
        <taxon>Eukaryota</taxon>
        <taxon>Viridiplantae</taxon>
        <taxon>Streptophyta</taxon>
        <taxon>Embryophyta</taxon>
        <taxon>Tracheophyta</taxon>
        <taxon>Spermatophyta</taxon>
        <taxon>Magnoliopsida</taxon>
        <taxon>eudicotyledons</taxon>
        <taxon>Gunneridae</taxon>
        <taxon>Pentapetalae</taxon>
        <taxon>asterids</taxon>
        <taxon>lamiids</taxon>
        <taxon>Lamiales</taxon>
        <taxon>Scrophulariaceae</taxon>
        <taxon>Buddlejeae</taxon>
        <taxon>Buddleja</taxon>
    </lineage>
</organism>
<proteinExistence type="predicted"/>
<feature type="domain" description="FMN hydroxy acid dehydrogenase" evidence="3">
    <location>
        <begin position="46"/>
        <end position="133"/>
    </location>
</feature>
<keyword evidence="5" id="KW-1185">Reference proteome</keyword>
<evidence type="ECO:0000313" key="4">
    <source>
        <dbReference type="EMBL" id="KAG8388579.1"/>
    </source>
</evidence>
<gene>
    <name evidence="4" type="ORF">BUALT_Bualt02G0140000</name>
</gene>
<dbReference type="PANTHER" id="PTHR10578">
    <property type="entry name" value="S -2-HYDROXY-ACID OXIDASE-RELATED"/>
    <property type="match status" value="1"/>
</dbReference>
<dbReference type="Gene3D" id="3.20.20.70">
    <property type="entry name" value="Aldolase class I"/>
    <property type="match status" value="1"/>
</dbReference>
<evidence type="ECO:0000313" key="5">
    <source>
        <dbReference type="Proteomes" id="UP000826271"/>
    </source>
</evidence>
<dbReference type="InterPro" id="IPR037396">
    <property type="entry name" value="FMN_HAD"/>
</dbReference>
<dbReference type="EMBL" id="WHWC01000002">
    <property type="protein sequence ID" value="KAG8388579.1"/>
    <property type="molecule type" value="Genomic_DNA"/>
</dbReference>